<dbReference type="InterPro" id="IPR003744">
    <property type="entry name" value="YhhQ"/>
</dbReference>
<sequence>MSDQNLLISVKRNEEYKYLSVTSMISVTFLICAMVFTYRIIEFGPFLTPGGVIPFAATYLVAALITEVYGYKHARKIIFGNFVCIFIFNITVSFLLKLPTPSGINYSAYNQIFNSALYVMIIYSIGFFFGDYINAFCIAKWRNFLKGKYFFIRLIGASIIGQCSFSIIVIPALYLHTLSPNRLIQQFCTTILAKLLVILILSFPFSVIAKLLMRYENIDSESPKVIFNPFTMNQT</sequence>
<dbReference type="PANTHER" id="PTHR34300:SF2">
    <property type="entry name" value="QUEUOSINE PRECURSOR TRANSPORTER-RELATED"/>
    <property type="match status" value="1"/>
</dbReference>
<dbReference type="Pfam" id="PF02592">
    <property type="entry name" value="Vut_1"/>
    <property type="match status" value="1"/>
</dbReference>
<keyword evidence="2" id="KW-0472">Membrane</keyword>
<comment type="caution">
    <text evidence="3">The sequence shown here is derived from an EMBL/GenBank/DDBJ whole genome shotgun (WGS) entry which is preliminary data.</text>
</comment>
<accession>A0ABV8CEM0</accession>
<dbReference type="RefSeq" id="WP_382341936.1">
    <property type="nucleotide sequence ID" value="NZ_JBHSAB010000006.1"/>
</dbReference>
<dbReference type="PANTHER" id="PTHR34300">
    <property type="entry name" value="QUEUOSINE PRECURSOR TRANSPORTER-RELATED"/>
    <property type="match status" value="1"/>
</dbReference>
<feature type="transmembrane region" description="Helical" evidence="2">
    <location>
        <begin position="116"/>
        <end position="138"/>
    </location>
</feature>
<dbReference type="Proteomes" id="UP001595758">
    <property type="component" value="Unassembled WGS sequence"/>
</dbReference>
<organism evidence="3 4">
    <name type="scientific">Legionella dresdenensis</name>
    <dbReference type="NCBI Taxonomy" id="450200"/>
    <lineage>
        <taxon>Bacteria</taxon>
        <taxon>Pseudomonadati</taxon>
        <taxon>Pseudomonadota</taxon>
        <taxon>Gammaproteobacteria</taxon>
        <taxon>Legionellales</taxon>
        <taxon>Legionellaceae</taxon>
        <taxon>Legionella</taxon>
    </lineage>
</organism>
<keyword evidence="4" id="KW-1185">Reference proteome</keyword>
<proteinExistence type="predicted"/>
<evidence type="ECO:0000256" key="2">
    <source>
        <dbReference type="SAM" id="Phobius"/>
    </source>
</evidence>
<feature type="transmembrane region" description="Helical" evidence="2">
    <location>
        <begin position="77"/>
        <end position="96"/>
    </location>
</feature>
<feature type="transmembrane region" description="Helical" evidence="2">
    <location>
        <begin position="195"/>
        <end position="213"/>
    </location>
</feature>
<reference evidence="4" key="1">
    <citation type="journal article" date="2019" name="Int. J. Syst. Evol. Microbiol.">
        <title>The Global Catalogue of Microorganisms (GCM) 10K type strain sequencing project: providing services to taxonomists for standard genome sequencing and annotation.</title>
        <authorList>
            <consortium name="The Broad Institute Genomics Platform"/>
            <consortium name="The Broad Institute Genome Sequencing Center for Infectious Disease"/>
            <person name="Wu L."/>
            <person name="Ma J."/>
        </authorList>
    </citation>
    <scope>NUCLEOTIDE SEQUENCE [LARGE SCALE GENOMIC DNA]</scope>
    <source>
        <strain evidence="4">CCUG 59858</strain>
    </source>
</reference>
<evidence type="ECO:0000313" key="4">
    <source>
        <dbReference type="Proteomes" id="UP001595758"/>
    </source>
</evidence>
<evidence type="ECO:0000256" key="1">
    <source>
        <dbReference type="NCBIfam" id="TIGR00697"/>
    </source>
</evidence>
<feature type="transmembrane region" description="Helical" evidence="2">
    <location>
        <begin position="47"/>
        <end position="65"/>
    </location>
</feature>
<protein>
    <recommendedName>
        <fullName evidence="1">Queuosine precursor transporter</fullName>
    </recommendedName>
</protein>
<dbReference type="EMBL" id="JBHSAB010000006">
    <property type="protein sequence ID" value="MFC3908547.1"/>
    <property type="molecule type" value="Genomic_DNA"/>
</dbReference>
<dbReference type="NCBIfam" id="TIGR00697">
    <property type="entry name" value="queuosine precursor transporter"/>
    <property type="match status" value="1"/>
</dbReference>
<keyword evidence="2" id="KW-1133">Transmembrane helix</keyword>
<name>A0ABV8CEM0_9GAMM</name>
<feature type="transmembrane region" description="Helical" evidence="2">
    <location>
        <begin position="150"/>
        <end position="175"/>
    </location>
</feature>
<evidence type="ECO:0000313" key="3">
    <source>
        <dbReference type="EMBL" id="MFC3908547.1"/>
    </source>
</evidence>
<gene>
    <name evidence="3" type="ORF">ACFORL_05590</name>
</gene>
<feature type="transmembrane region" description="Helical" evidence="2">
    <location>
        <begin position="21"/>
        <end position="41"/>
    </location>
</feature>
<keyword evidence="2" id="KW-0812">Transmembrane</keyword>